<organism evidence="2 3">
    <name type="scientific">Paenibacillus hunanensis</name>
    <dbReference type="NCBI Taxonomy" id="539262"/>
    <lineage>
        <taxon>Bacteria</taxon>
        <taxon>Bacillati</taxon>
        <taxon>Bacillota</taxon>
        <taxon>Bacilli</taxon>
        <taxon>Bacillales</taxon>
        <taxon>Paenibacillaceae</taxon>
        <taxon>Paenibacillus</taxon>
    </lineage>
</organism>
<feature type="transmembrane region" description="Helical" evidence="1">
    <location>
        <begin position="266"/>
        <end position="284"/>
    </location>
</feature>
<feature type="transmembrane region" description="Helical" evidence="1">
    <location>
        <begin position="197"/>
        <end position="216"/>
    </location>
</feature>
<feature type="transmembrane region" description="Helical" evidence="1">
    <location>
        <begin position="228"/>
        <end position="246"/>
    </location>
</feature>
<keyword evidence="1" id="KW-0812">Transmembrane</keyword>
<accession>A0ABU1ISD8</accession>
<keyword evidence="1" id="KW-1133">Transmembrane helix</keyword>
<dbReference type="EMBL" id="JAVDQH010000001">
    <property type="protein sequence ID" value="MDR6242163.1"/>
    <property type="molecule type" value="Genomic_DNA"/>
</dbReference>
<evidence type="ECO:0000313" key="2">
    <source>
        <dbReference type="EMBL" id="MDR6242163.1"/>
    </source>
</evidence>
<comment type="caution">
    <text evidence="2">The sequence shown here is derived from an EMBL/GenBank/DDBJ whole genome shotgun (WGS) entry which is preliminary data.</text>
</comment>
<reference evidence="2 3" key="1">
    <citation type="submission" date="2023-07" db="EMBL/GenBank/DDBJ databases">
        <title>Genomic Encyclopedia of Type Strains, Phase IV (KMG-IV): sequencing the most valuable type-strain genomes for metagenomic binning, comparative biology and taxonomic classification.</title>
        <authorList>
            <person name="Goeker M."/>
        </authorList>
    </citation>
    <scope>NUCLEOTIDE SEQUENCE [LARGE SCALE GENOMIC DNA]</scope>
    <source>
        <strain evidence="2 3">DSM 22170</strain>
    </source>
</reference>
<gene>
    <name evidence="2" type="ORF">JOC58_000047</name>
</gene>
<proteinExistence type="predicted"/>
<dbReference type="RefSeq" id="WP_188774654.1">
    <property type="nucleotide sequence ID" value="NZ_BMMB01000003.1"/>
</dbReference>
<feature type="transmembrane region" description="Helical" evidence="1">
    <location>
        <begin position="98"/>
        <end position="119"/>
    </location>
</feature>
<evidence type="ECO:0000313" key="3">
    <source>
        <dbReference type="Proteomes" id="UP001185028"/>
    </source>
</evidence>
<dbReference type="Proteomes" id="UP001185028">
    <property type="component" value="Unassembled WGS sequence"/>
</dbReference>
<keyword evidence="3" id="KW-1185">Reference proteome</keyword>
<dbReference type="Pfam" id="PF13536">
    <property type="entry name" value="EmrE"/>
    <property type="match status" value="1"/>
</dbReference>
<feature type="transmembrane region" description="Helical" evidence="1">
    <location>
        <begin position="131"/>
        <end position="152"/>
    </location>
</feature>
<feature type="transmembrane region" description="Helical" evidence="1">
    <location>
        <begin position="71"/>
        <end position="92"/>
    </location>
</feature>
<evidence type="ECO:0000256" key="1">
    <source>
        <dbReference type="SAM" id="Phobius"/>
    </source>
</evidence>
<feature type="transmembrane region" description="Helical" evidence="1">
    <location>
        <begin position="158"/>
        <end position="177"/>
    </location>
</feature>
<protein>
    <submittedName>
        <fullName evidence="2">Drug/metabolite transporter (DMT)-like permease</fullName>
    </submittedName>
</protein>
<feature type="transmembrane region" description="Helical" evidence="1">
    <location>
        <begin position="31"/>
        <end position="51"/>
    </location>
</feature>
<keyword evidence="1" id="KW-0472">Membrane</keyword>
<dbReference type="InterPro" id="IPR032713">
    <property type="entry name" value="EmrE"/>
</dbReference>
<sequence>MRAVWIGVAASFFFASSFVLNRLMEVDGGYWIWSGALRYFFMVPLLGMLVLMRKELVPVWSELRRQPVQWLVWSTVGFGLFYAPLCASAMYAPAWLTAAGFQFTIVAGMLLSPLFFFTYKGSQGIVRQRGRIPRSALLIALIMLIGIGLMQLEQARAGAGSWQGIALILIAAIAYPLGNRKMMEVCDGRLNAFQRTLGMSIASLPFWVILSLFGFWQDGAPSGGQIGQSFLVALFSGVIATVLFFGATDQARSHPARLAAVEATQALEVVFTLLGEWILLGIMLTSIGMWSGMVLVVSGVIVNAWLSMRQPGASGTLRQRNRTKTRMLP</sequence>
<name>A0ABU1ISD8_9BACL</name>